<sequence>MDYGTFDPTSLIVGDCPKHRPMTIAAGNAYPRGTVLGRITATDKYVRSVRTANDGSQAPVAVLAADVDATAADTMAPAYDDGQFAAELLGLDASWTVVQLQAAWRQAGSRLYARSVGQNG</sequence>
<protein>
    <submittedName>
        <fullName evidence="1">Head decoration protein</fullName>
    </submittedName>
</protein>
<gene>
    <name evidence="1" type="ORF">EOE48_26985</name>
</gene>
<dbReference type="EMBL" id="SACP01000047">
    <property type="protein sequence ID" value="RVU13157.1"/>
    <property type="molecule type" value="Genomic_DNA"/>
</dbReference>
<evidence type="ECO:0000313" key="1">
    <source>
        <dbReference type="EMBL" id="RVU13157.1"/>
    </source>
</evidence>
<keyword evidence="2" id="KW-1185">Reference proteome</keyword>
<dbReference type="Proteomes" id="UP000286997">
    <property type="component" value="Unassembled WGS sequence"/>
</dbReference>
<dbReference type="InterPro" id="IPR004195">
    <property type="entry name" value="Head_decoration_D"/>
</dbReference>
<reference evidence="1 2" key="1">
    <citation type="submission" date="2019-01" db="EMBL/GenBank/DDBJ databases">
        <authorList>
            <person name="Chen W.-M."/>
        </authorList>
    </citation>
    <scope>NUCLEOTIDE SEQUENCE [LARGE SCALE GENOMIC DNA]</scope>
    <source>
        <strain evidence="1 2">TER-1</strain>
    </source>
</reference>
<name>A0A3S2VHG6_9HYPH</name>
<dbReference type="AlphaFoldDB" id="A0A3S2VHG6"/>
<dbReference type="OrthoDB" id="7032972at2"/>
<organism evidence="1 2">
    <name type="scientific">Methylobacterium oryzihabitans</name>
    <dbReference type="NCBI Taxonomy" id="2499852"/>
    <lineage>
        <taxon>Bacteria</taxon>
        <taxon>Pseudomonadati</taxon>
        <taxon>Pseudomonadota</taxon>
        <taxon>Alphaproteobacteria</taxon>
        <taxon>Hyphomicrobiales</taxon>
        <taxon>Methylobacteriaceae</taxon>
        <taxon>Methylobacterium</taxon>
    </lineage>
</organism>
<dbReference type="RefSeq" id="WP_127733977.1">
    <property type="nucleotide sequence ID" value="NZ_SACP01000047.1"/>
</dbReference>
<dbReference type="Gene3D" id="2.40.300.10">
    <property type="entry name" value="Head decoration protein D"/>
    <property type="match status" value="1"/>
</dbReference>
<evidence type="ECO:0000313" key="2">
    <source>
        <dbReference type="Proteomes" id="UP000286997"/>
    </source>
</evidence>
<accession>A0A3S2VHG6</accession>
<dbReference type="Pfam" id="PF02924">
    <property type="entry name" value="HDPD"/>
    <property type="match status" value="1"/>
</dbReference>
<comment type="caution">
    <text evidence="1">The sequence shown here is derived from an EMBL/GenBank/DDBJ whole genome shotgun (WGS) entry which is preliminary data.</text>
</comment>
<proteinExistence type="predicted"/>